<keyword evidence="4" id="KW-1185">Reference proteome</keyword>
<feature type="domain" description="YhcG N-terminal" evidence="2">
    <location>
        <begin position="16"/>
        <end position="177"/>
    </location>
</feature>
<dbReference type="PANTHER" id="PTHR30547">
    <property type="entry name" value="UNCHARACTERIZED PROTEIN YHCG-RELATED"/>
    <property type="match status" value="1"/>
</dbReference>
<dbReference type="EMBL" id="CP139960">
    <property type="protein sequence ID" value="WQD36323.1"/>
    <property type="molecule type" value="Genomic_DNA"/>
</dbReference>
<proteinExistence type="predicted"/>
<dbReference type="InterPro" id="IPR041527">
    <property type="entry name" value="YhcG_N"/>
</dbReference>
<sequence>MNNFAQLIKAVSFTHRQLQSKAAGAVNQALTIRNYLIGYYIVEFEQNGKGRAAYGKSLLDKMAAKLDIRGLTAPELSRCRQFYLVYPQILGTLSQESHLLPANIFGTLSQKSKKAAPAKSVTVTAAKIVSNLSFSHIAELIKIEDPLKRSFYEVEAIKGIWGVRELKRQINSLYFERSSLSSKPQKLATAIRKKVTPQEPSDIVKNIYAFEFLGLPAKDIVEESDLEAALLDNLQGFILEMGNGFCLEGRQRKILIGQKHYFVDLVFYHRILKCHVLLELKIGEFEHGDISQLNTYLNFFKGEVCESTDNPPVGILLVAEKDQALVEYATAGMDKHLFVKKYMLRLPQKGKLKKYVEKEIQRLK</sequence>
<reference evidence="3 4" key="1">
    <citation type="submission" date="2023-12" db="EMBL/GenBank/DDBJ databases">
        <title>Genome sequencing and assembly of bacterial species from a model synthetic community.</title>
        <authorList>
            <person name="Hogle S.L."/>
        </authorList>
    </citation>
    <scope>NUCLEOTIDE SEQUENCE [LARGE SCALE GENOMIC DNA]</scope>
    <source>
        <strain evidence="3 4">HAMBI_3031</strain>
    </source>
</reference>
<feature type="domain" description="YhcG PDDEXK nuclease" evidence="1">
    <location>
        <begin position="202"/>
        <end position="353"/>
    </location>
</feature>
<dbReference type="InterPro" id="IPR011856">
    <property type="entry name" value="tRNA_endonuc-like_dom_sf"/>
</dbReference>
<dbReference type="InterPro" id="IPR053148">
    <property type="entry name" value="PD-DEXK-like_domain"/>
</dbReference>
<evidence type="ECO:0000259" key="2">
    <source>
        <dbReference type="Pfam" id="PF17761"/>
    </source>
</evidence>
<dbReference type="Proteomes" id="UP001325680">
    <property type="component" value="Chromosome"/>
</dbReference>
<gene>
    <name evidence="3" type="ORF">U0035_11675</name>
</gene>
<organism evidence="3 4">
    <name type="scientific">Niabella yanshanensis</name>
    <dbReference type="NCBI Taxonomy" id="577386"/>
    <lineage>
        <taxon>Bacteria</taxon>
        <taxon>Pseudomonadati</taxon>
        <taxon>Bacteroidota</taxon>
        <taxon>Chitinophagia</taxon>
        <taxon>Chitinophagales</taxon>
        <taxon>Chitinophagaceae</taxon>
        <taxon>Niabella</taxon>
    </lineage>
</organism>
<name>A0ABZ0VZ67_9BACT</name>
<dbReference type="Pfam" id="PF17761">
    <property type="entry name" value="DUF1016_N"/>
    <property type="match status" value="1"/>
</dbReference>
<dbReference type="RefSeq" id="WP_114789974.1">
    <property type="nucleotide sequence ID" value="NZ_CP139960.1"/>
</dbReference>
<dbReference type="PANTHER" id="PTHR30547:SF5">
    <property type="entry name" value="NUCLEASE YHCG-RELATED"/>
    <property type="match status" value="1"/>
</dbReference>
<accession>A0ABZ0VZ67</accession>
<protein>
    <submittedName>
        <fullName evidence="3">PDDEXK nuclease domain-containing protein</fullName>
    </submittedName>
</protein>
<dbReference type="Gene3D" id="3.40.1350.10">
    <property type="match status" value="1"/>
</dbReference>
<evidence type="ECO:0000313" key="3">
    <source>
        <dbReference type="EMBL" id="WQD36323.1"/>
    </source>
</evidence>
<dbReference type="Pfam" id="PF06250">
    <property type="entry name" value="YhcG_C"/>
    <property type="match status" value="1"/>
</dbReference>
<evidence type="ECO:0000313" key="4">
    <source>
        <dbReference type="Proteomes" id="UP001325680"/>
    </source>
</evidence>
<dbReference type="InterPro" id="IPR009362">
    <property type="entry name" value="YhcG_C"/>
</dbReference>
<evidence type="ECO:0000259" key="1">
    <source>
        <dbReference type="Pfam" id="PF06250"/>
    </source>
</evidence>